<evidence type="ECO:0000256" key="3">
    <source>
        <dbReference type="ARBA" id="ARBA00022692"/>
    </source>
</evidence>
<feature type="transmembrane region" description="Helical" evidence="6">
    <location>
        <begin position="6"/>
        <end position="32"/>
    </location>
</feature>
<evidence type="ECO:0000256" key="5">
    <source>
        <dbReference type="ARBA" id="ARBA00023136"/>
    </source>
</evidence>
<dbReference type="PANTHER" id="PTHR23513">
    <property type="entry name" value="INTEGRAL MEMBRANE EFFLUX PROTEIN-RELATED"/>
    <property type="match status" value="1"/>
</dbReference>
<comment type="subcellular location">
    <subcellularLocation>
        <location evidence="1">Cell membrane</location>
        <topology evidence="1">Multi-pass membrane protein</topology>
    </subcellularLocation>
</comment>
<feature type="transmembrane region" description="Helical" evidence="6">
    <location>
        <begin position="120"/>
        <end position="141"/>
    </location>
</feature>
<dbReference type="EMBL" id="FOWW01000002">
    <property type="protein sequence ID" value="SFP26064.1"/>
    <property type="molecule type" value="Genomic_DNA"/>
</dbReference>
<feature type="transmembrane region" description="Helical" evidence="6">
    <location>
        <begin position="219"/>
        <end position="242"/>
    </location>
</feature>
<dbReference type="Gene3D" id="1.20.1250.20">
    <property type="entry name" value="MFS general substrate transporter like domains"/>
    <property type="match status" value="1"/>
</dbReference>
<gene>
    <name evidence="7" type="ORF">SAMN05421810_10255</name>
</gene>
<accession>A0A1I5NWA7</accession>
<keyword evidence="5 6" id="KW-0472">Membrane</keyword>
<organism evidence="7 8">
    <name type="scientific">Amycolatopsis arida</name>
    <dbReference type="NCBI Taxonomy" id="587909"/>
    <lineage>
        <taxon>Bacteria</taxon>
        <taxon>Bacillati</taxon>
        <taxon>Actinomycetota</taxon>
        <taxon>Actinomycetes</taxon>
        <taxon>Pseudonocardiales</taxon>
        <taxon>Pseudonocardiaceae</taxon>
        <taxon>Amycolatopsis</taxon>
    </lineage>
</organism>
<dbReference type="RefSeq" id="WP_092528661.1">
    <property type="nucleotide sequence ID" value="NZ_FOWW01000002.1"/>
</dbReference>
<keyword evidence="8" id="KW-1185">Reference proteome</keyword>
<dbReference type="InterPro" id="IPR036259">
    <property type="entry name" value="MFS_trans_sf"/>
</dbReference>
<keyword evidence="2" id="KW-1003">Cell membrane</keyword>
<feature type="transmembrane region" description="Helical" evidence="6">
    <location>
        <begin position="189"/>
        <end position="207"/>
    </location>
</feature>
<evidence type="ECO:0000256" key="2">
    <source>
        <dbReference type="ARBA" id="ARBA00022475"/>
    </source>
</evidence>
<dbReference type="PANTHER" id="PTHR23513:SF6">
    <property type="entry name" value="MAJOR FACILITATOR SUPERFAMILY ASSOCIATED DOMAIN-CONTAINING PROTEIN"/>
    <property type="match status" value="1"/>
</dbReference>
<dbReference type="STRING" id="587909.SAMN05421810_10255"/>
<feature type="transmembrane region" description="Helical" evidence="6">
    <location>
        <begin position="148"/>
        <end position="169"/>
    </location>
</feature>
<dbReference type="Proteomes" id="UP000198727">
    <property type="component" value="Unassembled WGS sequence"/>
</dbReference>
<feature type="transmembrane region" description="Helical" evidence="6">
    <location>
        <begin position="248"/>
        <end position="271"/>
    </location>
</feature>
<dbReference type="SUPFAM" id="SSF103473">
    <property type="entry name" value="MFS general substrate transporter"/>
    <property type="match status" value="1"/>
</dbReference>
<keyword evidence="3 6" id="KW-0812">Transmembrane</keyword>
<evidence type="ECO:0000256" key="6">
    <source>
        <dbReference type="SAM" id="Phobius"/>
    </source>
</evidence>
<evidence type="ECO:0000313" key="7">
    <source>
        <dbReference type="EMBL" id="SFP26064.1"/>
    </source>
</evidence>
<reference evidence="8" key="1">
    <citation type="submission" date="2016-10" db="EMBL/GenBank/DDBJ databases">
        <authorList>
            <person name="Varghese N."/>
            <person name="Submissions S."/>
        </authorList>
    </citation>
    <scope>NUCLEOTIDE SEQUENCE [LARGE SCALE GENOMIC DNA]</scope>
    <source>
        <strain evidence="8">CGMCC 4.5579</strain>
    </source>
</reference>
<feature type="transmembrane region" description="Helical" evidence="6">
    <location>
        <begin position="86"/>
        <end position="108"/>
    </location>
</feature>
<dbReference type="OrthoDB" id="3613552at2"/>
<dbReference type="GO" id="GO:0005886">
    <property type="term" value="C:plasma membrane"/>
    <property type="evidence" value="ECO:0007669"/>
    <property type="project" value="UniProtKB-SubCell"/>
</dbReference>
<evidence type="ECO:0008006" key="9">
    <source>
        <dbReference type="Google" id="ProtNLM"/>
    </source>
</evidence>
<sequence length="277" mass="27020">MGAGLITLGGAALVAVGNAVSFLVSAVVLVWIRRGHRHSTADAADAADAADGSPPAEATAARAPRGLLGQLTEGLTHVARHPLLRVLVLADLLVELALAGPVNIGLVLVSDGMGGGPTGAGLLLTAFTVGTTASFLLSLAWPVRRPAGAMLVASTAALGAVFGALALTVPDDPTAVTGGTALPVALGGYALLGALGAQCGLVLVSLLQRAAAPEVRGRVMSVFALMSFGAVPLGNLLSGLLVGRLGTAAMLGVHAGLAAVAAGTVLAAPGLRRATLA</sequence>
<name>A0A1I5NWA7_9PSEU</name>
<evidence type="ECO:0000256" key="1">
    <source>
        <dbReference type="ARBA" id="ARBA00004651"/>
    </source>
</evidence>
<protein>
    <recommendedName>
        <fullName evidence="9">Transmembrane secretion effector</fullName>
    </recommendedName>
</protein>
<proteinExistence type="predicted"/>
<dbReference type="AlphaFoldDB" id="A0A1I5NWA7"/>
<keyword evidence="4 6" id="KW-1133">Transmembrane helix</keyword>
<evidence type="ECO:0000313" key="8">
    <source>
        <dbReference type="Proteomes" id="UP000198727"/>
    </source>
</evidence>
<evidence type="ECO:0000256" key="4">
    <source>
        <dbReference type="ARBA" id="ARBA00022989"/>
    </source>
</evidence>